<comment type="caution">
    <text evidence="1">The sequence shown here is derived from an EMBL/GenBank/DDBJ whole genome shotgun (WGS) entry which is preliminary data.</text>
</comment>
<evidence type="ECO:0000313" key="1">
    <source>
        <dbReference type="EMBL" id="CAB5359677.1"/>
    </source>
</evidence>
<sequence length="160" mass="19021">MYDDMSQDDWLEFSQHTKRLCEFRRLFEDEIDDVHDLNRLWDDTQPKLFEIAGTYESEINLDGFLTNINLAANRKQIKTLCRSLMALFSIKMQEYNEEQMKNFIHKRCEDFTDNKKAMINSIAEREIRTIVLVRIVHETPTGTTLVTDPVEIKKLTNDHF</sequence>
<dbReference type="EMBL" id="CAGKOT010000014">
    <property type="protein sequence ID" value="CAB5359677.1"/>
    <property type="molecule type" value="Genomic_DNA"/>
</dbReference>
<dbReference type="OrthoDB" id="2386314at2759"/>
<evidence type="ECO:0000313" key="2">
    <source>
        <dbReference type="Proteomes" id="UP000684084"/>
    </source>
</evidence>
<proteinExistence type="predicted"/>
<dbReference type="Proteomes" id="UP000684084">
    <property type="component" value="Unassembled WGS sequence"/>
</dbReference>
<accession>A0A915Z3C9</accession>
<gene>
    <name evidence="1" type="ORF">CHRIB12_LOCUS7819</name>
</gene>
<reference evidence="1" key="1">
    <citation type="submission" date="2020-05" db="EMBL/GenBank/DDBJ databases">
        <authorList>
            <person name="Rincon C."/>
            <person name="Sanders R I."/>
            <person name="Robbins C."/>
            <person name="Chaturvedi A."/>
        </authorList>
    </citation>
    <scope>NUCLEOTIDE SEQUENCE</scope>
    <source>
        <strain evidence="1">CHB12</strain>
    </source>
</reference>
<organism evidence="1 2">
    <name type="scientific">Rhizophagus irregularis</name>
    <dbReference type="NCBI Taxonomy" id="588596"/>
    <lineage>
        <taxon>Eukaryota</taxon>
        <taxon>Fungi</taxon>
        <taxon>Fungi incertae sedis</taxon>
        <taxon>Mucoromycota</taxon>
        <taxon>Glomeromycotina</taxon>
        <taxon>Glomeromycetes</taxon>
        <taxon>Glomerales</taxon>
        <taxon>Glomeraceae</taxon>
        <taxon>Rhizophagus</taxon>
    </lineage>
</organism>
<dbReference type="AlphaFoldDB" id="A0A915Z3C9"/>
<name>A0A915Z3C9_9GLOM</name>
<protein>
    <submittedName>
        <fullName evidence="1">Uncharacterized protein</fullName>
    </submittedName>
</protein>